<evidence type="ECO:0000313" key="11">
    <source>
        <dbReference type="Proteomes" id="UP000178606"/>
    </source>
</evidence>
<dbReference type="GO" id="GO:0009103">
    <property type="term" value="P:lipopolysaccharide biosynthetic process"/>
    <property type="evidence" value="ECO:0007669"/>
    <property type="project" value="UniProtKB-ARBA"/>
</dbReference>
<evidence type="ECO:0000256" key="3">
    <source>
        <dbReference type="ARBA" id="ARBA00022676"/>
    </source>
</evidence>
<sequence length="478" mass="51011">MGRQGRFRRAAARWPRGQSKPGPYRLGLLRRPPIQAGLLAAVFTILAGGYSLATPIFEGPDETGHFPYVTQLAVGEGLPVQGREAGLSTITAHPPFYYALAALAVAGVDRTSPALPQPNPSFVWSGRGLDPNAVIHTSSEAFPFQGSVLAVHLARLVSVFFGALTIAGTYWFAATLSRDRGLALGTASVVAFNPQFLFISGVVSNDSAVTALVTLSLGAMAVLLRDGPTPARSALAGALVGLALITKAGALVLLPLAVLVLAALGAQAGSWRKVGEVAGWAGVPCLLISGWWFARNQALYGDPLGYQVYLTIHPAFSGADFTQRDQWARFFEIMHRSFWGWFGWMTVSLERQVYAVLRVIYAVAAAGGVIATIRWARASAPLASLTTPWLLTIAPTFLVFAWTVNYVRTFGDFGLQGRYWFPAIAPLALLLAAGLPSFYPGRWRLVPLGIAVLALASLAVAVPFRYLAPAYNLTFGLG</sequence>
<feature type="transmembrane region" description="Helical" evidence="8">
    <location>
        <begin position="277"/>
        <end position="294"/>
    </location>
</feature>
<proteinExistence type="predicted"/>
<comment type="subcellular location">
    <subcellularLocation>
        <location evidence="1">Cell membrane</location>
        <topology evidence="1">Multi-pass membrane protein</topology>
    </subcellularLocation>
</comment>
<dbReference type="AlphaFoldDB" id="A0A1F6CCG3"/>
<feature type="transmembrane region" description="Helical" evidence="8">
    <location>
        <begin position="181"/>
        <end position="201"/>
    </location>
</feature>
<evidence type="ECO:0000256" key="1">
    <source>
        <dbReference type="ARBA" id="ARBA00004651"/>
    </source>
</evidence>
<keyword evidence="3" id="KW-0328">Glycosyltransferase</keyword>
<evidence type="ECO:0000313" key="10">
    <source>
        <dbReference type="EMBL" id="OGG46592.1"/>
    </source>
</evidence>
<dbReference type="PANTHER" id="PTHR33908:SF11">
    <property type="entry name" value="MEMBRANE PROTEIN"/>
    <property type="match status" value="1"/>
</dbReference>
<evidence type="ECO:0000256" key="6">
    <source>
        <dbReference type="ARBA" id="ARBA00022989"/>
    </source>
</evidence>
<evidence type="ECO:0000256" key="7">
    <source>
        <dbReference type="ARBA" id="ARBA00023136"/>
    </source>
</evidence>
<keyword evidence="5 8" id="KW-0812">Transmembrane</keyword>
<comment type="caution">
    <text evidence="10">The sequence shown here is derived from an EMBL/GenBank/DDBJ whole genome shotgun (WGS) entry which is preliminary data.</text>
</comment>
<dbReference type="EMBL" id="MFKF01000298">
    <property type="protein sequence ID" value="OGG46592.1"/>
    <property type="molecule type" value="Genomic_DNA"/>
</dbReference>
<evidence type="ECO:0000256" key="8">
    <source>
        <dbReference type="SAM" id="Phobius"/>
    </source>
</evidence>
<name>A0A1F6CCG3_HANXR</name>
<dbReference type="PANTHER" id="PTHR33908">
    <property type="entry name" value="MANNOSYLTRANSFERASE YKCB-RELATED"/>
    <property type="match status" value="1"/>
</dbReference>
<accession>A0A1F6CCG3</accession>
<feature type="transmembrane region" description="Helical" evidence="8">
    <location>
        <begin position="34"/>
        <end position="53"/>
    </location>
</feature>
<evidence type="ECO:0000256" key="2">
    <source>
        <dbReference type="ARBA" id="ARBA00022475"/>
    </source>
</evidence>
<keyword evidence="6 8" id="KW-1133">Transmembrane helix</keyword>
<feature type="transmembrane region" description="Helical" evidence="8">
    <location>
        <begin position="153"/>
        <end position="174"/>
    </location>
</feature>
<reference evidence="10 11" key="1">
    <citation type="journal article" date="2016" name="Nat. Commun.">
        <title>Thousands of microbial genomes shed light on interconnected biogeochemical processes in an aquifer system.</title>
        <authorList>
            <person name="Anantharaman K."/>
            <person name="Brown C.T."/>
            <person name="Hug L.A."/>
            <person name="Sharon I."/>
            <person name="Castelle C.J."/>
            <person name="Probst A.J."/>
            <person name="Thomas B.C."/>
            <person name="Singh A."/>
            <person name="Wilkins M.J."/>
            <person name="Karaoz U."/>
            <person name="Brodie E.L."/>
            <person name="Williams K.H."/>
            <person name="Hubbard S.S."/>
            <person name="Banfield J.F."/>
        </authorList>
    </citation>
    <scope>NUCLEOTIDE SEQUENCE [LARGE SCALE GENOMIC DNA]</scope>
    <source>
        <strain evidence="11">RIFCSPLOWO2_12_FULL_64_10</strain>
    </source>
</reference>
<feature type="transmembrane region" description="Helical" evidence="8">
    <location>
        <begin position="236"/>
        <end position="265"/>
    </location>
</feature>
<dbReference type="GO" id="GO:0016763">
    <property type="term" value="F:pentosyltransferase activity"/>
    <property type="evidence" value="ECO:0007669"/>
    <property type="project" value="TreeGrafter"/>
</dbReference>
<feature type="domain" description="ArnT-like N-terminal" evidence="9">
    <location>
        <begin position="153"/>
        <end position="299"/>
    </location>
</feature>
<dbReference type="InterPro" id="IPR050297">
    <property type="entry name" value="LipidA_mod_glycosyltrf_83"/>
</dbReference>
<dbReference type="Proteomes" id="UP000178606">
    <property type="component" value="Unassembled WGS sequence"/>
</dbReference>
<evidence type="ECO:0000259" key="9">
    <source>
        <dbReference type="Pfam" id="PF02366"/>
    </source>
</evidence>
<feature type="transmembrane region" description="Helical" evidence="8">
    <location>
        <begin position="419"/>
        <end position="439"/>
    </location>
</feature>
<gene>
    <name evidence="10" type="ORF">A3F84_22290</name>
</gene>
<dbReference type="InterPro" id="IPR003342">
    <property type="entry name" value="ArnT-like_N"/>
</dbReference>
<evidence type="ECO:0000256" key="5">
    <source>
        <dbReference type="ARBA" id="ARBA00022692"/>
    </source>
</evidence>
<feature type="transmembrane region" description="Helical" evidence="8">
    <location>
        <begin position="388"/>
        <end position="407"/>
    </location>
</feature>
<protein>
    <recommendedName>
        <fullName evidence="9">ArnT-like N-terminal domain-containing protein</fullName>
    </recommendedName>
</protein>
<keyword evidence="2" id="KW-1003">Cell membrane</keyword>
<dbReference type="GO" id="GO:0006493">
    <property type="term" value="P:protein O-linked glycosylation"/>
    <property type="evidence" value="ECO:0007669"/>
    <property type="project" value="InterPro"/>
</dbReference>
<dbReference type="GO" id="GO:0005886">
    <property type="term" value="C:plasma membrane"/>
    <property type="evidence" value="ECO:0007669"/>
    <property type="project" value="UniProtKB-SubCell"/>
</dbReference>
<dbReference type="GO" id="GO:0000030">
    <property type="term" value="F:mannosyltransferase activity"/>
    <property type="evidence" value="ECO:0007669"/>
    <property type="project" value="InterPro"/>
</dbReference>
<keyword evidence="7 8" id="KW-0472">Membrane</keyword>
<dbReference type="Pfam" id="PF02366">
    <property type="entry name" value="PMT"/>
    <property type="match status" value="1"/>
</dbReference>
<feature type="transmembrane region" description="Helical" evidence="8">
    <location>
        <begin position="445"/>
        <end position="468"/>
    </location>
</feature>
<organism evidence="10 11">
    <name type="scientific">Handelsmanbacteria sp. (strain RIFCSPLOWO2_12_FULL_64_10)</name>
    <dbReference type="NCBI Taxonomy" id="1817868"/>
    <lineage>
        <taxon>Bacteria</taxon>
        <taxon>Candidatus Handelsmaniibacteriota</taxon>
    </lineage>
</organism>
<evidence type="ECO:0000256" key="4">
    <source>
        <dbReference type="ARBA" id="ARBA00022679"/>
    </source>
</evidence>
<feature type="transmembrane region" description="Helical" evidence="8">
    <location>
        <begin position="355"/>
        <end position="376"/>
    </location>
</feature>
<keyword evidence="4" id="KW-0808">Transferase</keyword>